<reference evidence="2 3" key="1">
    <citation type="submission" date="2019-10" db="EMBL/GenBank/DDBJ databases">
        <authorList>
            <person name="Palmer J.M."/>
        </authorList>
    </citation>
    <scope>NUCLEOTIDE SEQUENCE [LARGE SCALE GENOMIC DNA]</scope>
    <source>
        <strain evidence="2 3">TWF730</strain>
    </source>
</reference>
<accession>A0AAV9VKW5</accession>
<dbReference type="AlphaFoldDB" id="A0AAV9VKW5"/>
<dbReference type="EMBL" id="JAVHNS010000002">
    <property type="protein sequence ID" value="KAK6362127.1"/>
    <property type="molecule type" value="Genomic_DNA"/>
</dbReference>
<evidence type="ECO:0000313" key="2">
    <source>
        <dbReference type="EMBL" id="KAK6362127.1"/>
    </source>
</evidence>
<dbReference type="SUPFAM" id="SSF81383">
    <property type="entry name" value="F-box domain"/>
    <property type="match status" value="1"/>
</dbReference>
<evidence type="ECO:0000259" key="1">
    <source>
        <dbReference type="PROSITE" id="PS50181"/>
    </source>
</evidence>
<dbReference type="InterPro" id="IPR001810">
    <property type="entry name" value="F-box_dom"/>
</dbReference>
<organism evidence="2 3">
    <name type="scientific">Orbilia blumenaviensis</name>
    <dbReference type="NCBI Taxonomy" id="1796055"/>
    <lineage>
        <taxon>Eukaryota</taxon>
        <taxon>Fungi</taxon>
        <taxon>Dikarya</taxon>
        <taxon>Ascomycota</taxon>
        <taxon>Pezizomycotina</taxon>
        <taxon>Orbiliomycetes</taxon>
        <taxon>Orbiliales</taxon>
        <taxon>Orbiliaceae</taxon>
        <taxon>Orbilia</taxon>
    </lineage>
</organism>
<name>A0AAV9VKW5_9PEZI</name>
<evidence type="ECO:0000313" key="3">
    <source>
        <dbReference type="Proteomes" id="UP001373714"/>
    </source>
</evidence>
<keyword evidence="3" id="KW-1185">Reference proteome</keyword>
<comment type="caution">
    <text evidence="2">The sequence shown here is derived from an EMBL/GenBank/DDBJ whole genome shotgun (WGS) entry which is preliminary data.</text>
</comment>
<dbReference type="Proteomes" id="UP001373714">
    <property type="component" value="Unassembled WGS sequence"/>
</dbReference>
<dbReference type="PROSITE" id="PS50181">
    <property type="entry name" value="FBOX"/>
    <property type="match status" value="1"/>
</dbReference>
<proteinExistence type="predicted"/>
<dbReference type="InterPro" id="IPR036047">
    <property type="entry name" value="F-box-like_dom_sf"/>
</dbReference>
<gene>
    <name evidence="2" type="ORF">TWF730_005824</name>
</gene>
<protein>
    <recommendedName>
        <fullName evidence="1">F-box domain-containing protein</fullName>
    </recommendedName>
</protein>
<feature type="domain" description="F-box" evidence="1">
    <location>
        <begin position="7"/>
        <end position="52"/>
    </location>
</feature>
<sequence length="420" mass="47759">MNTPVPMATLAALPVELHVEIQSYLSNIDIERLSQCSRSLRSISLPQVFRSARISPESLRFFEDAGILQRLYSCVRYITVKLDLNNDITALLTSIAPFTRLTSLKLSYTVAHSSRAPTCPLFTAIFSKIYTYPFFPFLKTISLTVRQAPQENTYPQDINITGNPPSPSIPPEDVATYPPGNIINIPTLQSAKLKLLFNNSIFSFDQLPTFYTHFNIIINNNSNSNPTSIFCLPRSCSATLKTLHLHVSNILLPDTITTAINFNAAAAAEDEYRSHRDYTTYPTTTELHITLSSLTRIHLRDLTRRFRNLKVFIVKETNPGEYSWDQEGARPFKDIVRMTKLKTLWLPWVMMRRGKAAKWKLERSVMYWVSHGLEDLEDICFQERVVCDDENGERAEGTKVVGAWVLEKTPSGNFHGTYHS</sequence>